<dbReference type="GO" id="GO:0034657">
    <property type="term" value="C:GID complex"/>
    <property type="evidence" value="ECO:0007669"/>
    <property type="project" value="TreeGrafter"/>
</dbReference>
<sequence>MRGPAASDIAELASSAAPDRKVYIAKHLKNVLVGHDQRKELAVKLGIIQPLADIITSATKATGKQPRPESNGVALHQASGWTIDDELRLQAILILGSLAAGGQAFLQPLCAADIPRVLVDALSTDIAPRLATAVLQGLKALASFWAAADEAPVDYDLWLAIFNTESLNVFDHILRQPTNTAPSKQQLRLVCEIISALPDVYNVPTTAKALMTNCGILDTLACLMVSHAIENKIVEYRGDTSQLPHPPPDACLPSLLAAVATIIAGSNYRAHRFILEPHIRDLFLHSGTDSADHRALFGARHGFANPHHSLLPPLHIPAYRTVSHNPSSNSFPALKSLQSGRQTNGAQDYTPLVGDIDHSNAVCGWLIVLTRSMQGLNRLIAMRLLALVSNAIDADPAGPSHRTEFAQKTRERQKQLSLLAVPLAVKLVQAASEGRSSESVTEQRELHGIQEHACSVLALLIGGNKDLQVAAVDAHAVKYVCPFLKKSFNNVTLAKPMWSAKPNVKVDINAPPSCHLGAAFFPPEITHSMRCRRGALRALEALAAKEDVHRRAIIDAGVVSCIIDSLKPFPSDLTETSNARIQITPKDGNTTPVVLAACRAAQSMSRSVSVLRTSLIDGGIAKPLIQLLHHKSLEVQIAATDVCCNLLPDFSPMREDLSDGKVVSILVEHARSNSAALRLASLWALKHLVFGCPKELKMKTLEELGTGWLVGIIQGEHRETTSAAGGGGVSVGLSTPNAAGEQVDILNPSTMDVDEQPAYPSEAMDEDDEDGEVLYDEASSTHYQSSSLRSTLAGGSPAFNRQRYLASIREMEQNDEYTARRDEIAIQQQALDFVRNLINGDDCAALSDHLMLQIGSSKVYDLLREKLSPISRATSNGRAVYNPTELVLGTIHVIIHLANASPKHRQMLIAQKPLLQAMLPHFNHLDHRVRVMCVWAINSLTWIEEDGDRKDARQRSSELRNLGIEQAVKALANDPNLDVRERVKTAMRQFETL</sequence>
<comment type="subcellular location">
    <subcellularLocation>
        <location evidence="2">Cytoplasm</location>
    </subcellularLocation>
    <subcellularLocation>
        <location evidence="1">Nucleus</location>
    </subcellularLocation>
</comment>
<dbReference type="SUPFAM" id="SSF48371">
    <property type="entry name" value="ARM repeat"/>
    <property type="match status" value="2"/>
</dbReference>
<dbReference type="AlphaFoldDB" id="A0A139IV17"/>
<comment type="caution">
    <text evidence="6">The sequence shown here is derived from an EMBL/GenBank/DDBJ whole genome shotgun (WGS) entry which is preliminary data.</text>
</comment>
<name>A0A139IV17_9PEZI</name>
<dbReference type="SMART" id="SM00185">
    <property type="entry name" value="ARM"/>
    <property type="match status" value="5"/>
</dbReference>
<proteinExistence type="predicted"/>
<evidence type="ECO:0000256" key="4">
    <source>
        <dbReference type="ARBA" id="ARBA00022737"/>
    </source>
</evidence>
<keyword evidence="3" id="KW-0963">Cytoplasm</keyword>
<evidence type="ECO:0000313" key="7">
    <source>
        <dbReference type="Proteomes" id="UP000073492"/>
    </source>
</evidence>
<dbReference type="InterPro" id="IPR038739">
    <property type="entry name" value="ARMC8/Vid28"/>
</dbReference>
<dbReference type="PANTHER" id="PTHR15651">
    <property type="entry name" value="ARMADILLO REPEAT-CONTAINING PROTEIN 8"/>
    <property type="match status" value="1"/>
</dbReference>
<keyword evidence="5" id="KW-0539">Nucleus</keyword>
<dbReference type="InterPro" id="IPR000225">
    <property type="entry name" value="Armadillo"/>
</dbReference>
<dbReference type="GO" id="GO:0005634">
    <property type="term" value="C:nucleus"/>
    <property type="evidence" value="ECO:0007669"/>
    <property type="project" value="UniProtKB-SubCell"/>
</dbReference>
<dbReference type="OrthoDB" id="5559898at2759"/>
<evidence type="ECO:0000256" key="2">
    <source>
        <dbReference type="ARBA" id="ARBA00004496"/>
    </source>
</evidence>
<keyword evidence="7" id="KW-1185">Reference proteome</keyword>
<evidence type="ECO:0000256" key="3">
    <source>
        <dbReference type="ARBA" id="ARBA00022490"/>
    </source>
</evidence>
<dbReference type="EMBL" id="LFZO01000006">
    <property type="protein sequence ID" value="KXT18563.1"/>
    <property type="molecule type" value="Genomic_DNA"/>
</dbReference>
<reference evidence="6 7" key="1">
    <citation type="submission" date="2015-07" db="EMBL/GenBank/DDBJ databases">
        <title>Comparative genomics of the Sigatoka disease complex on banana suggests a link between parallel evolutionary changes in Pseudocercospora fijiensis and Pseudocercospora eumusae and increased virulence on the banana host.</title>
        <authorList>
            <person name="Chang T.-C."/>
            <person name="Salvucci A."/>
            <person name="Crous P.W."/>
            <person name="Stergiopoulos I."/>
        </authorList>
    </citation>
    <scope>NUCLEOTIDE SEQUENCE [LARGE SCALE GENOMIC DNA]</scope>
    <source>
        <strain evidence="6 7">CBS 116634</strain>
    </source>
</reference>
<evidence type="ECO:0000256" key="5">
    <source>
        <dbReference type="ARBA" id="ARBA00023242"/>
    </source>
</evidence>
<keyword evidence="4" id="KW-0677">Repeat</keyword>
<gene>
    <name evidence="6" type="ORF">AC579_2296</name>
</gene>
<dbReference type="Gene3D" id="1.25.10.10">
    <property type="entry name" value="Leucine-rich Repeat Variant"/>
    <property type="match status" value="3"/>
</dbReference>
<dbReference type="GO" id="GO:0043161">
    <property type="term" value="P:proteasome-mediated ubiquitin-dependent protein catabolic process"/>
    <property type="evidence" value="ECO:0007669"/>
    <property type="project" value="TreeGrafter"/>
</dbReference>
<dbReference type="InterPro" id="IPR011989">
    <property type="entry name" value="ARM-like"/>
</dbReference>
<dbReference type="Proteomes" id="UP000073492">
    <property type="component" value="Unassembled WGS sequence"/>
</dbReference>
<dbReference type="STRING" id="113226.A0A139IV17"/>
<protein>
    <submittedName>
        <fullName evidence="6">Uncharacterized protein</fullName>
    </submittedName>
</protein>
<evidence type="ECO:0000313" key="6">
    <source>
        <dbReference type="EMBL" id="KXT18563.1"/>
    </source>
</evidence>
<evidence type="ECO:0000256" key="1">
    <source>
        <dbReference type="ARBA" id="ARBA00004123"/>
    </source>
</evidence>
<dbReference type="InterPro" id="IPR016024">
    <property type="entry name" value="ARM-type_fold"/>
</dbReference>
<accession>A0A139IV17</accession>
<organism evidence="6 7">
    <name type="scientific">Pseudocercospora musae</name>
    <dbReference type="NCBI Taxonomy" id="113226"/>
    <lineage>
        <taxon>Eukaryota</taxon>
        <taxon>Fungi</taxon>
        <taxon>Dikarya</taxon>
        <taxon>Ascomycota</taxon>
        <taxon>Pezizomycotina</taxon>
        <taxon>Dothideomycetes</taxon>
        <taxon>Dothideomycetidae</taxon>
        <taxon>Mycosphaerellales</taxon>
        <taxon>Mycosphaerellaceae</taxon>
        <taxon>Pseudocercospora</taxon>
    </lineage>
</organism>
<dbReference type="PANTHER" id="PTHR15651:SF7">
    <property type="entry name" value="ARMADILLO REPEAT-CONTAINING PROTEIN 8"/>
    <property type="match status" value="1"/>
</dbReference>
<dbReference type="GO" id="GO:0005737">
    <property type="term" value="C:cytoplasm"/>
    <property type="evidence" value="ECO:0007669"/>
    <property type="project" value="UniProtKB-SubCell"/>
</dbReference>